<keyword evidence="1" id="KW-1133">Transmembrane helix</keyword>
<evidence type="ECO:0000313" key="2">
    <source>
        <dbReference type="EMBL" id="EEN58281.1"/>
    </source>
</evidence>
<sequence>MADSGTTPQQQPQTDWRKLAHAAATIPNTMYVSRADVTYDADAISKTQCRSLIKKLFQTAGFVFCLAVAIMLPYLTVRVISLSEDIAKLSIKIDKRTELSLPAQTDLECK</sequence>
<accession>C3YNH5</accession>
<name>C3YNH5_BRAFL</name>
<organism>
    <name type="scientific">Branchiostoma floridae</name>
    <name type="common">Florida lancelet</name>
    <name type="synonym">Amphioxus</name>
    <dbReference type="NCBI Taxonomy" id="7739"/>
    <lineage>
        <taxon>Eukaryota</taxon>
        <taxon>Metazoa</taxon>
        <taxon>Chordata</taxon>
        <taxon>Cephalochordata</taxon>
        <taxon>Leptocardii</taxon>
        <taxon>Amphioxiformes</taxon>
        <taxon>Branchiostomatidae</taxon>
        <taxon>Branchiostoma</taxon>
    </lineage>
</organism>
<evidence type="ECO:0000256" key="1">
    <source>
        <dbReference type="SAM" id="Phobius"/>
    </source>
</evidence>
<reference evidence="2" key="1">
    <citation type="journal article" date="2008" name="Nature">
        <title>The amphioxus genome and the evolution of the chordate karyotype.</title>
        <authorList>
            <consortium name="US DOE Joint Genome Institute (JGI-PGF)"/>
            <person name="Putnam N.H."/>
            <person name="Butts T."/>
            <person name="Ferrier D.E.K."/>
            <person name="Furlong R.F."/>
            <person name="Hellsten U."/>
            <person name="Kawashima T."/>
            <person name="Robinson-Rechavi M."/>
            <person name="Shoguchi E."/>
            <person name="Terry A."/>
            <person name="Yu J.-K."/>
            <person name="Benito-Gutierrez E.L."/>
            <person name="Dubchak I."/>
            <person name="Garcia-Fernandez J."/>
            <person name="Gibson-Brown J.J."/>
            <person name="Grigoriev I.V."/>
            <person name="Horton A.C."/>
            <person name="de Jong P.J."/>
            <person name="Jurka J."/>
            <person name="Kapitonov V.V."/>
            <person name="Kohara Y."/>
            <person name="Kuroki Y."/>
            <person name="Lindquist E."/>
            <person name="Lucas S."/>
            <person name="Osoegawa K."/>
            <person name="Pennacchio L.A."/>
            <person name="Salamov A.A."/>
            <person name="Satou Y."/>
            <person name="Sauka-Spengler T."/>
            <person name="Schmutz J."/>
            <person name="Shin-I T."/>
            <person name="Toyoda A."/>
            <person name="Bronner-Fraser M."/>
            <person name="Fujiyama A."/>
            <person name="Holland L.Z."/>
            <person name="Holland P.W.H."/>
            <person name="Satoh N."/>
            <person name="Rokhsar D.S."/>
        </authorList>
    </citation>
    <scope>NUCLEOTIDE SEQUENCE [LARGE SCALE GENOMIC DNA]</scope>
    <source>
        <strain evidence="2">S238N-H82</strain>
        <tissue evidence="2">Testes</tissue>
    </source>
</reference>
<dbReference type="InParanoid" id="C3YNH5"/>
<dbReference type="EMBL" id="GG666533">
    <property type="protein sequence ID" value="EEN58281.1"/>
    <property type="molecule type" value="Genomic_DNA"/>
</dbReference>
<keyword evidence="1" id="KW-0472">Membrane</keyword>
<feature type="transmembrane region" description="Helical" evidence="1">
    <location>
        <begin position="56"/>
        <end position="75"/>
    </location>
</feature>
<gene>
    <name evidence="2" type="ORF">BRAFLDRAFT_76956</name>
</gene>
<keyword evidence="1" id="KW-0812">Transmembrane</keyword>
<dbReference type="AlphaFoldDB" id="C3YNH5"/>
<protein>
    <submittedName>
        <fullName evidence="2">Uncharacterized protein</fullName>
    </submittedName>
</protein>
<proteinExistence type="predicted"/>